<dbReference type="InterPro" id="IPR037185">
    <property type="entry name" value="EmrE-like"/>
</dbReference>
<protein>
    <recommendedName>
        <fullName evidence="6">EamA domain-containing protein</fullName>
    </recommendedName>
</protein>
<dbReference type="InterPro" id="IPR000620">
    <property type="entry name" value="EamA_dom"/>
</dbReference>
<name>A0A645DIM1_9ZZZZ</name>
<feature type="domain" description="EamA" evidence="6">
    <location>
        <begin position="4"/>
        <end position="113"/>
    </location>
</feature>
<comment type="subcellular location">
    <subcellularLocation>
        <location evidence="1">Membrane</location>
        <topology evidence="1">Multi-pass membrane protein</topology>
    </subcellularLocation>
</comment>
<dbReference type="PANTHER" id="PTHR32322">
    <property type="entry name" value="INNER MEMBRANE TRANSPORTER"/>
    <property type="match status" value="1"/>
</dbReference>
<reference evidence="7" key="1">
    <citation type="submission" date="2019-08" db="EMBL/GenBank/DDBJ databases">
        <authorList>
            <person name="Kucharzyk K."/>
            <person name="Murdoch R.W."/>
            <person name="Higgins S."/>
            <person name="Loffler F."/>
        </authorList>
    </citation>
    <scope>NUCLEOTIDE SEQUENCE</scope>
</reference>
<dbReference type="Pfam" id="PF00892">
    <property type="entry name" value="EamA"/>
    <property type="match status" value="2"/>
</dbReference>
<evidence type="ECO:0000256" key="3">
    <source>
        <dbReference type="ARBA" id="ARBA00022989"/>
    </source>
</evidence>
<keyword evidence="3 5" id="KW-1133">Transmembrane helix</keyword>
<feature type="transmembrane region" description="Helical" evidence="5">
    <location>
        <begin position="159"/>
        <end position="180"/>
    </location>
</feature>
<comment type="caution">
    <text evidence="7">The sequence shown here is derived from an EMBL/GenBank/DDBJ whole genome shotgun (WGS) entry which is preliminary data.</text>
</comment>
<evidence type="ECO:0000256" key="5">
    <source>
        <dbReference type="SAM" id="Phobius"/>
    </source>
</evidence>
<feature type="transmembrane region" description="Helical" evidence="5">
    <location>
        <begin position="222"/>
        <end position="240"/>
    </location>
</feature>
<keyword evidence="2 5" id="KW-0812">Transmembrane</keyword>
<feature type="transmembrane region" description="Helical" evidence="5">
    <location>
        <begin position="71"/>
        <end position="90"/>
    </location>
</feature>
<dbReference type="EMBL" id="VSSQ01036243">
    <property type="protein sequence ID" value="MPM88663.1"/>
    <property type="molecule type" value="Genomic_DNA"/>
</dbReference>
<sequence length="279" mass="30785">MLMPEVLDPMVLTFFRFSGGMVLFWVASLFFKQEHVPVKDVLLLFFASVLGLSLNQLPFFFGLSMTSSIDASIVVTMLPIVTMLLAALFLREPITQMKAVGVLVGASGALIIVFSNHSVVQSGTGNMYGNLIVFLAVISFSLYLTLFKNLISRYQPVTVMKWMFLFATITGLPFCYGPLVEMNAAALSVNEWMSVGFVVLFATFLGYLLLPIGQKTLRPTTLSMYNYVQPIVASLVAIFMGIDRFGYQQALAAVLVFSGVYVVTQSKSRAQLEAERVKV</sequence>
<feature type="transmembrane region" description="Helical" evidence="5">
    <location>
        <begin position="246"/>
        <end position="264"/>
    </location>
</feature>
<dbReference type="GO" id="GO:0016020">
    <property type="term" value="C:membrane"/>
    <property type="evidence" value="ECO:0007669"/>
    <property type="project" value="UniProtKB-SubCell"/>
</dbReference>
<keyword evidence="4 5" id="KW-0472">Membrane</keyword>
<proteinExistence type="predicted"/>
<evidence type="ECO:0000313" key="7">
    <source>
        <dbReference type="EMBL" id="MPM88663.1"/>
    </source>
</evidence>
<dbReference type="AlphaFoldDB" id="A0A645DIM1"/>
<evidence type="ECO:0000256" key="1">
    <source>
        <dbReference type="ARBA" id="ARBA00004141"/>
    </source>
</evidence>
<evidence type="ECO:0000256" key="2">
    <source>
        <dbReference type="ARBA" id="ARBA00022692"/>
    </source>
</evidence>
<feature type="transmembrane region" description="Helical" evidence="5">
    <location>
        <begin position="12"/>
        <end position="31"/>
    </location>
</feature>
<dbReference type="InterPro" id="IPR050638">
    <property type="entry name" value="AA-Vitamin_Transporters"/>
</dbReference>
<accession>A0A645DIM1</accession>
<gene>
    <name evidence="7" type="ORF">SDC9_135767</name>
</gene>
<evidence type="ECO:0000256" key="4">
    <source>
        <dbReference type="ARBA" id="ARBA00023136"/>
    </source>
</evidence>
<organism evidence="7">
    <name type="scientific">bioreactor metagenome</name>
    <dbReference type="NCBI Taxonomy" id="1076179"/>
    <lineage>
        <taxon>unclassified sequences</taxon>
        <taxon>metagenomes</taxon>
        <taxon>ecological metagenomes</taxon>
    </lineage>
</organism>
<feature type="transmembrane region" description="Helical" evidence="5">
    <location>
        <begin position="43"/>
        <end position="65"/>
    </location>
</feature>
<feature type="transmembrane region" description="Helical" evidence="5">
    <location>
        <begin position="97"/>
        <end position="115"/>
    </location>
</feature>
<evidence type="ECO:0000259" key="6">
    <source>
        <dbReference type="Pfam" id="PF00892"/>
    </source>
</evidence>
<feature type="transmembrane region" description="Helical" evidence="5">
    <location>
        <begin position="192"/>
        <end position="210"/>
    </location>
</feature>
<dbReference type="SUPFAM" id="SSF103481">
    <property type="entry name" value="Multidrug resistance efflux transporter EmrE"/>
    <property type="match status" value="2"/>
</dbReference>
<dbReference type="PANTHER" id="PTHR32322:SF2">
    <property type="entry name" value="EAMA DOMAIN-CONTAINING PROTEIN"/>
    <property type="match status" value="1"/>
</dbReference>
<feature type="transmembrane region" description="Helical" evidence="5">
    <location>
        <begin position="127"/>
        <end position="147"/>
    </location>
</feature>
<feature type="domain" description="EamA" evidence="6">
    <location>
        <begin position="128"/>
        <end position="264"/>
    </location>
</feature>